<accession>A0ABQ9YRV2</accession>
<sequence>MASSSSFSEDMFIIHPVTARRVLRKRKRQCTGYKPQCVYIISFLMRPSTFALDDSVNIIAPRTDHIKCDTLLCLHVEICFDVLHSTWKRSPHQSFLEGPSLLWSKMNISKDADEEIWIFLFVPHPHRF</sequence>
<keyword evidence="2" id="KW-1185">Reference proteome</keyword>
<reference evidence="1 2" key="1">
    <citation type="journal article" date="2023" name="Nucleic Acids Res.">
        <title>The hologenome of Daphnia magna reveals possible DNA methylation and microbiome-mediated evolution of the host genome.</title>
        <authorList>
            <person name="Chaturvedi A."/>
            <person name="Li X."/>
            <person name="Dhandapani V."/>
            <person name="Marshall H."/>
            <person name="Kissane S."/>
            <person name="Cuenca-Cambronero M."/>
            <person name="Asole G."/>
            <person name="Calvet F."/>
            <person name="Ruiz-Romero M."/>
            <person name="Marangio P."/>
            <person name="Guigo R."/>
            <person name="Rago D."/>
            <person name="Mirbahai L."/>
            <person name="Eastwood N."/>
            <person name="Colbourne J.K."/>
            <person name="Zhou J."/>
            <person name="Mallon E."/>
            <person name="Orsini L."/>
        </authorList>
    </citation>
    <scope>NUCLEOTIDE SEQUENCE [LARGE SCALE GENOMIC DNA]</scope>
    <source>
        <strain evidence="1">LRV0_1</strain>
    </source>
</reference>
<evidence type="ECO:0000313" key="2">
    <source>
        <dbReference type="Proteomes" id="UP001234178"/>
    </source>
</evidence>
<comment type="caution">
    <text evidence="1">The sequence shown here is derived from an EMBL/GenBank/DDBJ whole genome shotgun (WGS) entry which is preliminary data.</text>
</comment>
<dbReference type="EMBL" id="JAOYFB010000001">
    <property type="protein sequence ID" value="KAK4003309.1"/>
    <property type="molecule type" value="Genomic_DNA"/>
</dbReference>
<proteinExistence type="predicted"/>
<dbReference type="Proteomes" id="UP001234178">
    <property type="component" value="Unassembled WGS sequence"/>
</dbReference>
<organism evidence="1 2">
    <name type="scientific">Daphnia magna</name>
    <dbReference type="NCBI Taxonomy" id="35525"/>
    <lineage>
        <taxon>Eukaryota</taxon>
        <taxon>Metazoa</taxon>
        <taxon>Ecdysozoa</taxon>
        <taxon>Arthropoda</taxon>
        <taxon>Crustacea</taxon>
        <taxon>Branchiopoda</taxon>
        <taxon>Diplostraca</taxon>
        <taxon>Cladocera</taxon>
        <taxon>Anomopoda</taxon>
        <taxon>Daphniidae</taxon>
        <taxon>Daphnia</taxon>
    </lineage>
</organism>
<gene>
    <name evidence="1" type="ORF">OUZ56_005080</name>
</gene>
<evidence type="ECO:0000313" key="1">
    <source>
        <dbReference type="EMBL" id="KAK4003309.1"/>
    </source>
</evidence>
<name>A0ABQ9YRV2_9CRUS</name>
<protein>
    <submittedName>
        <fullName evidence="1">Uncharacterized protein</fullName>
    </submittedName>
</protein>